<accession>A0ABN7V3Q4</accession>
<sequence>DLESFMTTASLTQASTSSPLPHKLVFTSLFMRMFKYELG</sequence>
<dbReference type="EMBL" id="CAJVQB010009120">
    <property type="protein sequence ID" value="CAG8726870.1"/>
    <property type="molecule type" value="Genomic_DNA"/>
</dbReference>
<keyword evidence="2" id="KW-1185">Reference proteome</keyword>
<evidence type="ECO:0000313" key="1">
    <source>
        <dbReference type="EMBL" id="CAG8726870.1"/>
    </source>
</evidence>
<organism evidence="1 2">
    <name type="scientific">Gigaspora margarita</name>
    <dbReference type="NCBI Taxonomy" id="4874"/>
    <lineage>
        <taxon>Eukaryota</taxon>
        <taxon>Fungi</taxon>
        <taxon>Fungi incertae sedis</taxon>
        <taxon>Mucoromycota</taxon>
        <taxon>Glomeromycotina</taxon>
        <taxon>Glomeromycetes</taxon>
        <taxon>Diversisporales</taxon>
        <taxon>Gigasporaceae</taxon>
        <taxon>Gigaspora</taxon>
    </lineage>
</organism>
<evidence type="ECO:0000313" key="2">
    <source>
        <dbReference type="Proteomes" id="UP000789901"/>
    </source>
</evidence>
<proteinExistence type="predicted"/>
<protein>
    <submittedName>
        <fullName evidence="1">26816_t:CDS:1</fullName>
    </submittedName>
</protein>
<gene>
    <name evidence="1" type="ORF">GMARGA_LOCUS14009</name>
</gene>
<dbReference type="Proteomes" id="UP000789901">
    <property type="component" value="Unassembled WGS sequence"/>
</dbReference>
<feature type="non-terminal residue" evidence="1">
    <location>
        <position position="1"/>
    </location>
</feature>
<reference evidence="1 2" key="1">
    <citation type="submission" date="2021-06" db="EMBL/GenBank/DDBJ databases">
        <authorList>
            <person name="Kallberg Y."/>
            <person name="Tangrot J."/>
            <person name="Rosling A."/>
        </authorList>
    </citation>
    <scope>NUCLEOTIDE SEQUENCE [LARGE SCALE GENOMIC DNA]</scope>
    <source>
        <strain evidence="1 2">120-4 pot B 10/14</strain>
    </source>
</reference>
<comment type="caution">
    <text evidence="1">The sequence shown here is derived from an EMBL/GenBank/DDBJ whole genome shotgun (WGS) entry which is preliminary data.</text>
</comment>
<name>A0ABN7V3Q4_GIGMA</name>